<proteinExistence type="predicted"/>
<comment type="caution">
    <text evidence="2">The sequence shown here is derived from an EMBL/GenBank/DDBJ whole genome shotgun (WGS) entry which is preliminary data.</text>
</comment>
<gene>
    <name evidence="2" type="ORF">TPA0910_87390</name>
</gene>
<protein>
    <submittedName>
        <fullName evidence="2">Uncharacterized protein</fullName>
    </submittedName>
</protein>
<feature type="region of interest" description="Disordered" evidence="1">
    <location>
        <begin position="1"/>
        <end position="28"/>
    </location>
</feature>
<name>A0ABQ3UFS5_STRHY</name>
<sequence>MTDSQNDTAADESGKDSNPGRRKQRGLPFPFFSGFVPPSLLKMIDQSPGRMMAAHALKQAGILEKVANVSPGVRMAQIAMQHTPPGTIRPFGITPGWQQALSVLTKMRPPVGVLQQVHVLRNMLLPANLVDVEEEQWPDLIDICQEDGISVLWAPRSSIVAGLLEQDSAKTRMAYMAAHESEILEDVEDSLAAVWHPEVEDYAQLVERAIEARRAGHWEAAQAMVGNVLNSAMDTHGTSWLAKAFPAVEFKGLTGSRAHLNKIVQESDNWADVTFVNFPSYVAAIGMVRAFESESARTGDHFNRHAAAHTASYEWYREEFFVPAVLVTNSLLRKLNRDLEVEEDDEEE</sequence>
<accession>A0ABQ3UFS5</accession>
<dbReference type="EMBL" id="BNEK01000007">
    <property type="protein sequence ID" value="GHJ34306.1"/>
    <property type="molecule type" value="Genomic_DNA"/>
</dbReference>
<dbReference type="RefSeq" id="WP_236260123.1">
    <property type="nucleotide sequence ID" value="NZ_BNEK01000007.1"/>
</dbReference>
<evidence type="ECO:0000313" key="2">
    <source>
        <dbReference type="EMBL" id="GHJ34306.1"/>
    </source>
</evidence>
<dbReference type="Proteomes" id="UP001054854">
    <property type="component" value="Unassembled WGS sequence"/>
</dbReference>
<evidence type="ECO:0000313" key="3">
    <source>
        <dbReference type="Proteomes" id="UP001054854"/>
    </source>
</evidence>
<reference evidence="2" key="1">
    <citation type="submission" date="2024-05" db="EMBL/GenBank/DDBJ databases">
        <title>Whole genome shotgun sequence of Streptomyces hygroscopicus NBRC 113678.</title>
        <authorList>
            <person name="Komaki H."/>
            <person name="Tamura T."/>
        </authorList>
    </citation>
    <scope>NUCLEOTIDE SEQUENCE</scope>
    <source>
        <strain evidence="2">N11-34</strain>
    </source>
</reference>
<keyword evidence="3" id="KW-1185">Reference proteome</keyword>
<evidence type="ECO:0000256" key="1">
    <source>
        <dbReference type="SAM" id="MobiDB-lite"/>
    </source>
</evidence>
<organism evidence="2 3">
    <name type="scientific">Streptomyces hygroscopicus</name>
    <dbReference type="NCBI Taxonomy" id="1912"/>
    <lineage>
        <taxon>Bacteria</taxon>
        <taxon>Bacillati</taxon>
        <taxon>Actinomycetota</taxon>
        <taxon>Actinomycetes</taxon>
        <taxon>Kitasatosporales</taxon>
        <taxon>Streptomycetaceae</taxon>
        <taxon>Streptomyces</taxon>
        <taxon>Streptomyces violaceusniger group</taxon>
    </lineage>
</organism>